<feature type="region of interest" description="Disordered" evidence="3">
    <location>
        <begin position="176"/>
        <end position="200"/>
    </location>
</feature>
<feature type="compositionally biased region" description="Low complexity" evidence="3">
    <location>
        <begin position="178"/>
        <end position="195"/>
    </location>
</feature>
<dbReference type="PANTHER" id="PTHR42648:SF28">
    <property type="entry name" value="TRANSPOSON-ENCODED PROTEIN WITH RIBONUCLEASE H-LIKE AND RETROVIRUS ZINC FINGER-LIKE DOMAINS"/>
    <property type="match status" value="1"/>
</dbReference>
<proteinExistence type="predicted"/>
<sequence>MWNNAMKLALQARNKYGFVDGTCLRDSFADSEVLCVQWDRCNAMVLTWIMNVVSSDVYMGLVYFENAAYVWKELNETYDKVDGSVCVCPVKCSCAASTELALHQQLMKMMQFLMGLDDCYQPVKTALLTRDPLPDMNDAYATVSREESHRGIPETSEAIDTKMNATSFAAKSYKQNKRGNTNNINRNNTRSNGPNHYNRGPNPNLICKNCNFTGHTIERCYELIGYPPGYKKGPNASKQNGFKRNFNANCNTKGSDKQPSACNSPTSFTADQMQKLLNLINDTSSRNTQANMTGIISFFNGNAWFNVNFSKFYCGNTKFLVKTITLGEIIDSGANQHLTTSTISMLNVVDISNLNITVGHPNGTVATISHVEDLRISNNVILYDVLVVPGYCVSLLSVNKLIKDGKLFVGFDEDKCYIQDLDKGITLGTSSESEGLYLFDDSKNKSLGNVNIVMAFNVSKDLWHSRLGHPVDQVLNVLKNDLNLSKNTSVSVCETCHRAKQTREPFPLSDHKSVKPGELVHLDLWGPYRVSSREGFKYFLTIVDDYSRAVWTYLLKTKDEVFDCFVNFIKLIHNQFNTKIKTIRSDNGTEFVNNKMFTLFSDLGIIHHTSCTHTPSKMALFFSLEWSKKCVLIGYSPVKKAYKLLSLDNRSVLFSRDVRFYETVFPFKMKNTKRNDLADVEYTSDAELLTFFDNQITPSPNDEERATPCVKGGVHLSTNAAPAQSLEEDSATHIGDNILSEGNVQDENPDLNIVAPSGYHSPEEGQPNVRRSSRSTKMPAKFNDYMLDSKLKYGIEKHVNYSKLNAANYCFATTLNKYVEPTTSYDAVKDVKWVEAINNEIVALVRNNTWTLTDLPIGRKTIDNKWLYKIKYKASGQVDKYKARVMAKGFSHREGIDFDETFSPVVKMVTVRCLICIVVSNDWPLFQLDVNNAFLYGNLNEDIYTSLPLGFECFDKTKVCKLNKALYGLKQAPRQWNAKLTIVLAEYGYVQSKFDYSLYIKHTDDVFVALLVYVDDFIITGNSLDEIEKFKLFLKSKFLIKDLGVMKYFLGIEVLDNSNGICMTQRKYCLELIHEFGLLAAKPVTTLLPENCVLAVDENESEKFLKTSLNIKSCLGNLFT</sequence>
<dbReference type="InterPro" id="IPR001584">
    <property type="entry name" value="Integrase_cat-core"/>
</dbReference>
<dbReference type="EMBL" id="BQNB010016900">
    <property type="protein sequence ID" value="GJT57055.1"/>
    <property type="molecule type" value="Genomic_DNA"/>
</dbReference>
<keyword evidence="1" id="KW-0479">Metal-binding</keyword>
<dbReference type="PANTHER" id="PTHR42648">
    <property type="entry name" value="TRANSPOSASE, PUTATIVE-RELATED"/>
    <property type="match status" value="1"/>
</dbReference>
<accession>A0ABQ5F1D5</accession>
<dbReference type="InterPro" id="IPR012337">
    <property type="entry name" value="RNaseH-like_sf"/>
</dbReference>
<dbReference type="SUPFAM" id="SSF56672">
    <property type="entry name" value="DNA/RNA polymerases"/>
    <property type="match status" value="1"/>
</dbReference>
<dbReference type="Pfam" id="PF07727">
    <property type="entry name" value="RVT_2"/>
    <property type="match status" value="1"/>
</dbReference>
<dbReference type="Gene3D" id="3.30.420.10">
    <property type="entry name" value="Ribonuclease H-like superfamily/Ribonuclease H"/>
    <property type="match status" value="1"/>
</dbReference>
<gene>
    <name evidence="5" type="ORF">Tco_0992109</name>
</gene>
<dbReference type="InterPro" id="IPR013103">
    <property type="entry name" value="RVT_2"/>
</dbReference>
<evidence type="ECO:0000259" key="4">
    <source>
        <dbReference type="PROSITE" id="PS50994"/>
    </source>
</evidence>
<comment type="caution">
    <text evidence="5">The sequence shown here is derived from an EMBL/GenBank/DDBJ whole genome shotgun (WGS) entry which is preliminary data.</text>
</comment>
<dbReference type="InterPro" id="IPR025724">
    <property type="entry name" value="GAG-pre-integrase_dom"/>
</dbReference>
<reference evidence="5" key="2">
    <citation type="submission" date="2022-01" db="EMBL/GenBank/DDBJ databases">
        <authorList>
            <person name="Yamashiro T."/>
            <person name="Shiraishi A."/>
            <person name="Satake H."/>
            <person name="Nakayama K."/>
        </authorList>
    </citation>
    <scope>NUCLEOTIDE SEQUENCE</scope>
</reference>
<dbReference type="SUPFAM" id="SSF53098">
    <property type="entry name" value="Ribonuclease H-like"/>
    <property type="match status" value="1"/>
</dbReference>
<feature type="domain" description="Integrase catalytic" evidence="4">
    <location>
        <begin position="512"/>
        <end position="619"/>
    </location>
</feature>
<dbReference type="PROSITE" id="PS50994">
    <property type="entry name" value="INTEGRASE"/>
    <property type="match status" value="1"/>
</dbReference>
<evidence type="ECO:0000313" key="5">
    <source>
        <dbReference type="EMBL" id="GJT57055.1"/>
    </source>
</evidence>
<evidence type="ECO:0000313" key="6">
    <source>
        <dbReference type="Proteomes" id="UP001151760"/>
    </source>
</evidence>
<dbReference type="Pfam" id="PF25597">
    <property type="entry name" value="SH3_retrovirus"/>
    <property type="match status" value="1"/>
</dbReference>
<name>A0ABQ5F1D5_9ASTR</name>
<dbReference type="InterPro" id="IPR057670">
    <property type="entry name" value="SH3_retrovirus"/>
</dbReference>
<dbReference type="InterPro" id="IPR036397">
    <property type="entry name" value="RNaseH_sf"/>
</dbReference>
<dbReference type="Pfam" id="PF14244">
    <property type="entry name" value="Retrotran_gag_3"/>
    <property type="match status" value="1"/>
</dbReference>
<protein>
    <submittedName>
        <fullName evidence="5">Ribonuclease H-like domain-containing protein</fullName>
    </submittedName>
</protein>
<reference evidence="5" key="1">
    <citation type="journal article" date="2022" name="Int. J. Mol. Sci.">
        <title>Draft Genome of Tanacetum Coccineum: Genomic Comparison of Closely Related Tanacetum-Family Plants.</title>
        <authorList>
            <person name="Yamashiro T."/>
            <person name="Shiraishi A."/>
            <person name="Nakayama K."/>
            <person name="Satake H."/>
        </authorList>
    </citation>
    <scope>NUCLEOTIDE SEQUENCE</scope>
</reference>
<keyword evidence="6" id="KW-1185">Reference proteome</keyword>
<dbReference type="Pfam" id="PF13976">
    <property type="entry name" value="gag_pre-integrs"/>
    <property type="match status" value="1"/>
</dbReference>
<evidence type="ECO:0000256" key="1">
    <source>
        <dbReference type="ARBA" id="ARBA00022723"/>
    </source>
</evidence>
<dbReference type="InterPro" id="IPR039537">
    <property type="entry name" value="Retrotran_Ty1/copia-like"/>
</dbReference>
<organism evidence="5 6">
    <name type="scientific">Tanacetum coccineum</name>
    <dbReference type="NCBI Taxonomy" id="301880"/>
    <lineage>
        <taxon>Eukaryota</taxon>
        <taxon>Viridiplantae</taxon>
        <taxon>Streptophyta</taxon>
        <taxon>Embryophyta</taxon>
        <taxon>Tracheophyta</taxon>
        <taxon>Spermatophyta</taxon>
        <taxon>Magnoliopsida</taxon>
        <taxon>eudicotyledons</taxon>
        <taxon>Gunneridae</taxon>
        <taxon>Pentapetalae</taxon>
        <taxon>asterids</taxon>
        <taxon>campanulids</taxon>
        <taxon>Asterales</taxon>
        <taxon>Asteraceae</taxon>
        <taxon>Asteroideae</taxon>
        <taxon>Anthemideae</taxon>
        <taxon>Anthemidinae</taxon>
        <taxon>Tanacetum</taxon>
    </lineage>
</organism>
<dbReference type="Proteomes" id="UP001151760">
    <property type="component" value="Unassembled WGS sequence"/>
</dbReference>
<dbReference type="InterPro" id="IPR043502">
    <property type="entry name" value="DNA/RNA_pol_sf"/>
</dbReference>
<evidence type="ECO:0000256" key="2">
    <source>
        <dbReference type="ARBA" id="ARBA00022801"/>
    </source>
</evidence>
<keyword evidence="2" id="KW-0378">Hydrolase</keyword>
<evidence type="ECO:0000256" key="3">
    <source>
        <dbReference type="SAM" id="MobiDB-lite"/>
    </source>
</evidence>
<dbReference type="InterPro" id="IPR029472">
    <property type="entry name" value="Copia-like_N"/>
</dbReference>
<dbReference type="Pfam" id="PF00665">
    <property type="entry name" value="rve"/>
    <property type="match status" value="1"/>
</dbReference>